<dbReference type="WBParaSite" id="nRc.2.0.1.t43885-RA">
    <property type="protein sequence ID" value="nRc.2.0.1.t43885-RA"/>
    <property type="gene ID" value="nRc.2.0.1.g43885"/>
</dbReference>
<evidence type="ECO:0000313" key="1">
    <source>
        <dbReference type="Proteomes" id="UP000887565"/>
    </source>
</evidence>
<sequence>MGTLVGWIREWLVHSNAFDPHVVNLLENPWQGRVRLELEAIPDGQFVHGRHREVEQFKKSV</sequence>
<evidence type="ECO:0000313" key="2">
    <source>
        <dbReference type="WBParaSite" id="nRc.2.0.1.t43885-RA"/>
    </source>
</evidence>
<accession>A0A915L0A6</accession>
<dbReference type="Proteomes" id="UP000887565">
    <property type="component" value="Unplaced"/>
</dbReference>
<name>A0A915L0A6_ROMCU</name>
<protein>
    <submittedName>
        <fullName evidence="2">Uncharacterized protein</fullName>
    </submittedName>
</protein>
<dbReference type="AlphaFoldDB" id="A0A915L0A6"/>
<keyword evidence="1" id="KW-1185">Reference proteome</keyword>
<organism evidence="1 2">
    <name type="scientific">Romanomermis culicivorax</name>
    <name type="common">Nematode worm</name>
    <dbReference type="NCBI Taxonomy" id="13658"/>
    <lineage>
        <taxon>Eukaryota</taxon>
        <taxon>Metazoa</taxon>
        <taxon>Ecdysozoa</taxon>
        <taxon>Nematoda</taxon>
        <taxon>Enoplea</taxon>
        <taxon>Dorylaimia</taxon>
        <taxon>Mermithida</taxon>
        <taxon>Mermithoidea</taxon>
        <taxon>Mermithidae</taxon>
        <taxon>Romanomermis</taxon>
    </lineage>
</organism>
<reference evidence="2" key="1">
    <citation type="submission" date="2022-11" db="UniProtKB">
        <authorList>
            <consortium name="WormBaseParasite"/>
        </authorList>
    </citation>
    <scope>IDENTIFICATION</scope>
</reference>
<proteinExistence type="predicted"/>